<dbReference type="Pfam" id="PF02743">
    <property type="entry name" value="dCache_1"/>
    <property type="match status" value="1"/>
</dbReference>
<dbReference type="GO" id="GO:0016301">
    <property type="term" value="F:kinase activity"/>
    <property type="evidence" value="ECO:0007669"/>
    <property type="project" value="UniProtKB-KW"/>
</dbReference>
<evidence type="ECO:0000256" key="9">
    <source>
        <dbReference type="SAM" id="Coils"/>
    </source>
</evidence>
<evidence type="ECO:0000256" key="5">
    <source>
        <dbReference type="ARBA" id="ARBA00022692"/>
    </source>
</evidence>
<keyword evidence="6 12" id="KW-0418">Kinase</keyword>
<dbReference type="InterPro" id="IPR003594">
    <property type="entry name" value="HATPase_dom"/>
</dbReference>
<keyword evidence="13" id="KW-1185">Reference proteome</keyword>
<organism evidence="12 13">
    <name type="scientific">Brevibacillus ruminantium</name>
    <dbReference type="NCBI Taxonomy" id="2950604"/>
    <lineage>
        <taxon>Bacteria</taxon>
        <taxon>Bacillati</taxon>
        <taxon>Bacillota</taxon>
        <taxon>Bacilli</taxon>
        <taxon>Bacillales</taxon>
        <taxon>Paenibacillaceae</taxon>
        <taxon>Brevibacillus</taxon>
    </lineage>
</organism>
<dbReference type="SUPFAM" id="SSF55874">
    <property type="entry name" value="ATPase domain of HSP90 chaperone/DNA topoisomerase II/histidine kinase"/>
    <property type="match status" value="1"/>
</dbReference>
<dbReference type="InterPro" id="IPR033479">
    <property type="entry name" value="dCache_1"/>
</dbReference>
<dbReference type="Proteomes" id="UP001056500">
    <property type="component" value="Chromosome"/>
</dbReference>
<proteinExistence type="predicted"/>
<keyword evidence="4" id="KW-0808">Transferase</keyword>
<evidence type="ECO:0000256" key="3">
    <source>
        <dbReference type="ARBA" id="ARBA00022553"/>
    </source>
</evidence>
<dbReference type="InterPro" id="IPR003660">
    <property type="entry name" value="HAMP_dom"/>
</dbReference>
<dbReference type="RefSeq" id="WP_251874092.1">
    <property type="nucleotide sequence ID" value="NZ_CP098755.1"/>
</dbReference>
<dbReference type="Gene3D" id="3.30.565.10">
    <property type="entry name" value="Histidine kinase-like ATPase, C-terminal domain"/>
    <property type="match status" value="1"/>
</dbReference>
<evidence type="ECO:0000256" key="1">
    <source>
        <dbReference type="ARBA" id="ARBA00004651"/>
    </source>
</evidence>
<dbReference type="InterPro" id="IPR010559">
    <property type="entry name" value="Sig_transdc_His_kin_internal"/>
</dbReference>
<dbReference type="SUPFAM" id="SSF158472">
    <property type="entry name" value="HAMP domain-like"/>
    <property type="match status" value="1"/>
</dbReference>
<evidence type="ECO:0000256" key="4">
    <source>
        <dbReference type="ARBA" id="ARBA00022679"/>
    </source>
</evidence>
<protein>
    <submittedName>
        <fullName evidence="12">Sensor histidine kinase</fullName>
    </submittedName>
</protein>
<feature type="transmembrane region" description="Helical" evidence="10">
    <location>
        <begin position="9"/>
        <end position="31"/>
    </location>
</feature>
<sequence>MLRNLRHKLIIAFIGFIIIPLCLLGTVTYFLSQNAIQKRYGEHTEETLKALGRNLQYVLSEINNVSDAGITSPALQPFLTASATSDANELLETNEAEMALRRVFFIHPAVQYVALYRLDGRMFKTFRPQGQTIPYQTFIRHPIVGQAIEKNGHPVWIGPYEQPDLSANDRVFTQVRLVKEMNTFDNRAILLMEVKIGELHRMFSQTPLTYRQNGRYLIASKQGMVLYDSRMELGGTNLLKSAPFQPDIEYQSYRGILQDEDSLFSVYKLPASEWYLVSVASWASVSHDSTTIARWVGGVLLLSLIAALLFNMLFVNRITRTIIQIVRLMKRAERGDLTVRAKLSGNDELTRLSGGFNSMVGTIQHLLEEVKREQERKKRAELALLQAQIHPHFLFNTLESINVLAIQNEGQKVSQMIYRLGNILRISISDREHIPIRRELEHLRSYLEIQSFRFENLFSYEIQIPTHLYEYSILKLTLQPLVENSIQHGFEGINRTGFISITAEERQGSIVLTIRDNGKGMTADQLALLAESGMANQTGMQAKTAAGGRLVWAHKAANVSPQGRMDRRGLGVANVADRIRISYGKAYGLFLCSMPGEGTTVRCVIPKYSQEELHEAERHAGG</sequence>
<gene>
    <name evidence="12" type="ORF">NDK47_06745</name>
</gene>
<dbReference type="Pfam" id="PF02518">
    <property type="entry name" value="HATPase_c"/>
    <property type="match status" value="1"/>
</dbReference>
<dbReference type="CDD" id="cd06225">
    <property type="entry name" value="HAMP"/>
    <property type="match status" value="1"/>
</dbReference>
<evidence type="ECO:0000256" key="2">
    <source>
        <dbReference type="ARBA" id="ARBA00022475"/>
    </source>
</evidence>
<evidence type="ECO:0000256" key="7">
    <source>
        <dbReference type="ARBA" id="ARBA00022989"/>
    </source>
</evidence>
<evidence type="ECO:0000259" key="11">
    <source>
        <dbReference type="PROSITE" id="PS50885"/>
    </source>
</evidence>
<keyword evidence="9" id="KW-0175">Coiled coil</keyword>
<name>A0ABY4WIL6_9BACL</name>
<reference evidence="12" key="1">
    <citation type="submission" date="2022-06" db="EMBL/GenBank/DDBJ databases">
        <title>Genome sequencing of Brevibacillus sp. BB3-R1.</title>
        <authorList>
            <person name="Heo J."/>
            <person name="Lee D."/>
            <person name="Won M."/>
            <person name="Han B.-H."/>
            <person name="Hong S.-B."/>
            <person name="Kwon S.-W."/>
        </authorList>
    </citation>
    <scope>NUCLEOTIDE SEQUENCE</scope>
    <source>
        <strain evidence="12">BB3-R1</strain>
    </source>
</reference>
<dbReference type="Gene3D" id="6.10.340.10">
    <property type="match status" value="1"/>
</dbReference>
<feature type="domain" description="HAMP" evidence="11">
    <location>
        <begin position="316"/>
        <end position="368"/>
    </location>
</feature>
<evidence type="ECO:0000313" key="12">
    <source>
        <dbReference type="EMBL" id="USG66988.1"/>
    </source>
</evidence>
<dbReference type="PROSITE" id="PS50885">
    <property type="entry name" value="HAMP"/>
    <property type="match status" value="1"/>
</dbReference>
<keyword evidence="2" id="KW-1003">Cell membrane</keyword>
<dbReference type="InterPro" id="IPR036890">
    <property type="entry name" value="HATPase_C_sf"/>
</dbReference>
<evidence type="ECO:0000313" key="13">
    <source>
        <dbReference type="Proteomes" id="UP001056500"/>
    </source>
</evidence>
<evidence type="ECO:0000256" key="8">
    <source>
        <dbReference type="ARBA" id="ARBA00023136"/>
    </source>
</evidence>
<dbReference type="InterPro" id="IPR050640">
    <property type="entry name" value="Bact_2-comp_sensor_kinase"/>
</dbReference>
<feature type="transmembrane region" description="Helical" evidence="10">
    <location>
        <begin position="295"/>
        <end position="315"/>
    </location>
</feature>
<dbReference type="EMBL" id="CP098755">
    <property type="protein sequence ID" value="USG66988.1"/>
    <property type="molecule type" value="Genomic_DNA"/>
</dbReference>
<feature type="coiled-coil region" evidence="9">
    <location>
        <begin position="363"/>
        <end position="390"/>
    </location>
</feature>
<evidence type="ECO:0000256" key="6">
    <source>
        <dbReference type="ARBA" id="ARBA00022777"/>
    </source>
</evidence>
<dbReference type="SMART" id="SM00304">
    <property type="entry name" value="HAMP"/>
    <property type="match status" value="1"/>
</dbReference>
<dbReference type="Pfam" id="PF06580">
    <property type="entry name" value="His_kinase"/>
    <property type="match status" value="1"/>
</dbReference>
<keyword evidence="5 10" id="KW-0812">Transmembrane</keyword>
<keyword evidence="7 10" id="KW-1133">Transmembrane helix</keyword>
<accession>A0ABY4WIL6</accession>
<dbReference type="PANTHER" id="PTHR34220">
    <property type="entry name" value="SENSOR HISTIDINE KINASE YPDA"/>
    <property type="match status" value="1"/>
</dbReference>
<keyword evidence="8 10" id="KW-0472">Membrane</keyword>
<keyword evidence="3" id="KW-0597">Phosphoprotein</keyword>
<dbReference type="PANTHER" id="PTHR34220:SF7">
    <property type="entry name" value="SENSOR HISTIDINE KINASE YPDA"/>
    <property type="match status" value="1"/>
</dbReference>
<comment type="subcellular location">
    <subcellularLocation>
        <location evidence="1">Cell membrane</location>
        <topology evidence="1">Multi-pass membrane protein</topology>
    </subcellularLocation>
</comment>
<evidence type="ECO:0000256" key="10">
    <source>
        <dbReference type="SAM" id="Phobius"/>
    </source>
</evidence>
<dbReference type="Pfam" id="PF00672">
    <property type="entry name" value="HAMP"/>
    <property type="match status" value="1"/>
</dbReference>